<reference evidence="2 3" key="1">
    <citation type="journal article" date="2020" name="BMC Genomics">
        <title>Intraspecific diversification of the crop wild relative Brassica cretica Lam. using demographic model selection.</title>
        <authorList>
            <person name="Kioukis A."/>
            <person name="Michalopoulou V.A."/>
            <person name="Briers L."/>
            <person name="Pirintsos S."/>
            <person name="Studholme D.J."/>
            <person name="Pavlidis P."/>
            <person name="Sarris P.F."/>
        </authorList>
    </citation>
    <scope>NUCLEOTIDE SEQUENCE [LARGE SCALE GENOMIC DNA]</scope>
    <source>
        <strain evidence="3">cv. PFS-1207/04</strain>
    </source>
</reference>
<evidence type="ECO:0000313" key="2">
    <source>
        <dbReference type="EMBL" id="KAF3516366.1"/>
    </source>
</evidence>
<keyword evidence="3" id="KW-1185">Reference proteome</keyword>
<feature type="compositionally biased region" description="Polar residues" evidence="1">
    <location>
        <begin position="1"/>
        <end position="14"/>
    </location>
</feature>
<sequence length="201" mass="22866">MNSLQLQSEVTTATPRGCSGCVDSRARSPKRHPEVARVVSIPERGRNSDIPRSLGLCRFESDEQAGSDVPQRLPEVARNTQSDLPELRSLHFNYLIDQRSLGEMDFSCYISRPKGIKSEIYPKQFFDAVDLPGKWPSKEAFADKTRFLYKESDWEDSITHEIIDHGLTYFTQSQETNQNLYTQDTGSFNRDWSLASVRALG</sequence>
<name>A0ABQ7AQK9_BRACR</name>
<dbReference type="EMBL" id="QGKV02001556">
    <property type="protein sequence ID" value="KAF3516366.1"/>
    <property type="molecule type" value="Genomic_DNA"/>
</dbReference>
<proteinExistence type="predicted"/>
<evidence type="ECO:0000313" key="3">
    <source>
        <dbReference type="Proteomes" id="UP000266723"/>
    </source>
</evidence>
<comment type="caution">
    <text evidence="2">The sequence shown here is derived from an EMBL/GenBank/DDBJ whole genome shotgun (WGS) entry which is preliminary data.</text>
</comment>
<evidence type="ECO:0000256" key="1">
    <source>
        <dbReference type="SAM" id="MobiDB-lite"/>
    </source>
</evidence>
<feature type="region of interest" description="Disordered" evidence="1">
    <location>
        <begin position="1"/>
        <end position="33"/>
    </location>
</feature>
<protein>
    <submittedName>
        <fullName evidence="2">Uncharacterized protein</fullName>
    </submittedName>
</protein>
<gene>
    <name evidence="2" type="ORF">DY000_02062790</name>
</gene>
<organism evidence="2 3">
    <name type="scientific">Brassica cretica</name>
    <name type="common">Mustard</name>
    <dbReference type="NCBI Taxonomy" id="69181"/>
    <lineage>
        <taxon>Eukaryota</taxon>
        <taxon>Viridiplantae</taxon>
        <taxon>Streptophyta</taxon>
        <taxon>Embryophyta</taxon>
        <taxon>Tracheophyta</taxon>
        <taxon>Spermatophyta</taxon>
        <taxon>Magnoliopsida</taxon>
        <taxon>eudicotyledons</taxon>
        <taxon>Gunneridae</taxon>
        <taxon>Pentapetalae</taxon>
        <taxon>rosids</taxon>
        <taxon>malvids</taxon>
        <taxon>Brassicales</taxon>
        <taxon>Brassicaceae</taxon>
        <taxon>Brassiceae</taxon>
        <taxon>Brassica</taxon>
    </lineage>
</organism>
<accession>A0ABQ7AQK9</accession>
<dbReference type="Proteomes" id="UP000266723">
    <property type="component" value="Unassembled WGS sequence"/>
</dbReference>